<dbReference type="RefSeq" id="WP_209988619.1">
    <property type="nucleotide sequence ID" value="NZ_JAGINO010000025.1"/>
</dbReference>
<sequence>MAITTVTAPAADRRLCSIADLKAELGIDANDTLFDVWLSTECLSASDRVAEACGVAADDDGEAPATFVQEIAAITFGAADIPNGNVLELPWRFPARVTSVTVAGQMLAPALYRPQPKAGLISRVDACGRPACWARAETSVAVVSGWEPGKVPTVLQDAVKRLVRLRWEAKDRDQLVKAEETDGVGRTEYWVGGTSANGSALPADVLASLQAAGYVNVVIA</sequence>
<organism evidence="1 2">
    <name type="scientific">Azospirillum picis</name>
    <dbReference type="NCBI Taxonomy" id="488438"/>
    <lineage>
        <taxon>Bacteria</taxon>
        <taxon>Pseudomonadati</taxon>
        <taxon>Pseudomonadota</taxon>
        <taxon>Alphaproteobacteria</taxon>
        <taxon>Rhodospirillales</taxon>
        <taxon>Azospirillaceae</taxon>
        <taxon>Azospirillum</taxon>
    </lineage>
</organism>
<dbReference type="EMBL" id="JAUSVU010000024">
    <property type="protein sequence ID" value="MDQ0536232.1"/>
    <property type="molecule type" value="Genomic_DNA"/>
</dbReference>
<evidence type="ECO:0000313" key="2">
    <source>
        <dbReference type="Proteomes" id="UP001244552"/>
    </source>
</evidence>
<evidence type="ECO:0000313" key="1">
    <source>
        <dbReference type="EMBL" id="MDQ0536232.1"/>
    </source>
</evidence>
<name>A0ABU0MRX5_9PROT</name>
<keyword evidence="2" id="KW-1185">Reference proteome</keyword>
<reference evidence="1 2" key="1">
    <citation type="submission" date="2023-07" db="EMBL/GenBank/DDBJ databases">
        <title>Genomic Encyclopedia of Type Strains, Phase IV (KMG-IV): sequencing the most valuable type-strain genomes for metagenomic binning, comparative biology and taxonomic classification.</title>
        <authorList>
            <person name="Goeker M."/>
        </authorList>
    </citation>
    <scope>NUCLEOTIDE SEQUENCE [LARGE SCALE GENOMIC DNA]</scope>
    <source>
        <strain evidence="1 2">DSM 19922</strain>
    </source>
</reference>
<accession>A0ABU0MRX5</accession>
<comment type="caution">
    <text evidence="1">The sequence shown here is derived from an EMBL/GenBank/DDBJ whole genome shotgun (WGS) entry which is preliminary data.</text>
</comment>
<protein>
    <submittedName>
        <fullName evidence="1">Uncharacterized protein</fullName>
    </submittedName>
</protein>
<gene>
    <name evidence="1" type="ORF">QO018_005126</name>
</gene>
<dbReference type="Proteomes" id="UP001244552">
    <property type="component" value="Unassembled WGS sequence"/>
</dbReference>
<proteinExistence type="predicted"/>